<reference evidence="3" key="1">
    <citation type="submission" date="2019-02" db="EMBL/GenBank/DDBJ databases">
        <authorList>
            <person name="Gruber-Vodicka R. H."/>
            <person name="Seah K. B. B."/>
        </authorList>
    </citation>
    <scope>NUCLEOTIDE SEQUENCE</scope>
    <source>
        <strain evidence="3">BECK_SA2B12</strain>
        <strain evidence="1">BECK_SA2B15</strain>
        <strain evidence="2">BECK_SA2B20</strain>
    </source>
</reference>
<dbReference type="AlphaFoldDB" id="A0A450V2H2"/>
<evidence type="ECO:0000313" key="3">
    <source>
        <dbReference type="EMBL" id="VFJ99010.1"/>
    </source>
</evidence>
<gene>
    <name evidence="1" type="ORF">BECKH772A_GA0070896_1002014</name>
    <name evidence="2" type="ORF">BECKH772B_GA0070898_1002914</name>
    <name evidence="3" type="ORF">BECKH772C_GA0070978_1002813</name>
</gene>
<evidence type="ECO:0000313" key="1">
    <source>
        <dbReference type="EMBL" id="VFJ90238.1"/>
    </source>
</evidence>
<dbReference type="InterPro" id="IPR035069">
    <property type="entry name" value="TTHA1013/TTHA0281-like"/>
</dbReference>
<name>A0A450V2H2_9GAMM</name>
<accession>A0A450V2H2</accession>
<proteinExistence type="predicted"/>
<protein>
    <submittedName>
        <fullName evidence="3">Predicted nuclease of the RNAse H fold, HicB family</fullName>
    </submittedName>
</protein>
<sequence>MNTEYTAVVKQDGNWWIGWIAEVPGVNCQERTYEALMETLKVTLKEALEFNRRDALALAGADYREDRISIAA</sequence>
<dbReference type="EMBL" id="CAADFI010000029">
    <property type="protein sequence ID" value="VFJ92411.1"/>
    <property type="molecule type" value="Genomic_DNA"/>
</dbReference>
<dbReference type="Gene3D" id="3.30.160.250">
    <property type="match status" value="1"/>
</dbReference>
<dbReference type="EMBL" id="CAADFJ010000028">
    <property type="protein sequence ID" value="VFJ99010.1"/>
    <property type="molecule type" value="Genomic_DNA"/>
</dbReference>
<dbReference type="EMBL" id="CAADFG010000020">
    <property type="protein sequence ID" value="VFJ90238.1"/>
    <property type="molecule type" value="Genomic_DNA"/>
</dbReference>
<dbReference type="SUPFAM" id="SSF143100">
    <property type="entry name" value="TTHA1013/TTHA0281-like"/>
    <property type="match status" value="1"/>
</dbReference>
<evidence type="ECO:0000313" key="2">
    <source>
        <dbReference type="EMBL" id="VFJ92411.1"/>
    </source>
</evidence>
<organism evidence="3">
    <name type="scientific">Candidatus Kentrum eta</name>
    <dbReference type="NCBI Taxonomy" id="2126337"/>
    <lineage>
        <taxon>Bacteria</taxon>
        <taxon>Pseudomonadati</taxon>
        <taxon>Pseudomonadota</taxon>
        <taxon>Gammaproteobacteria</taxon>
        <taxon>Candidatus Kentrum</taxon>
    </lineage>
</organism>